<dbReference type="Proteomes" id="UP000664073">
    <property type="component" value="Unassembled WGS sequence"/>
</dbReference>
<dbReference type="InterPro" id="IPR027417">
    <property type="entry name" value="P-loop_NTPase"/>
</dbReference>
<evidence type="ECO:0000313" key="3">
    <source>
        <dbReference type="Proteomes" id="UP000664073"/>
    </source>
</evidence>
<sequence>MPFKNITGKQEDAFVSSLRAGQYNLLLGAGFSMDSRNKKGILPSGDTLLGELADATSARKSSLQRLYQLLTPPLVQKLITNRFVDAQPGPTAKLMASFVWRRVFTWNVDDVIENVYDNEQALQRAIPKHFNDVYTDPLNLEELFVIHLHGFVGQPEKGYVFSRDQYVNQTTKINPWMTVLTQRMLSEPMIIAGSTLDEPDLDYYLALRTGESARDDRGPSILVEVDDPIATMLCERHGLLHFVGYSNDFFEYCKSVIPNPPTPAELIPLATRQLLPVGVSKSTAMSFNADFELVPGVTKPSTNSRFMYGHVPNWGDLEANRDIARPLVSDVIVDIEKRLADPIHCARVLILSEISGAGKSTVLRRVAFELAKHGIKTLMCSALSRIANTTADVIDLVDGPVVVVIDNLAEQVTALPDLLDRLEKPDVIFVCAERSYRMNYIKQVLAGHKFDFIGQLPMSIPQARRLIERYADAGAIGDHTVVKRKDEFARRVQDDPIALACCRILNDFRPLDRIVDSMTADASKPALERYLAASLAQHCFYGGIRYEILIAAFGAVGATAQFEVNYPLPLDYYDDARQFVIPENAILSDKILVRYSTRDPDLTLSTFIKLANELAPWVNRETIIARAPEPRLSGRLFDFDSVVSKFLGHDAEKFYEHVKPAWEWNSRYWEQVALLNLARYQTSSDHKTAMEYLDDAVTRARHAVAVEHHPFPLTTLGKVLLSEMLARDVNRKMSFDEAFERLSEAISIEERRHRVAAQPYSLIFNGVINYLQAGGDLTHQQRGRLNDIMAKAESKLASELEIHQLAANVRLAL</sequence>
<dbReference type="InterPro" id="IPR057574">
    <property type="entry name" value="nSTAND_NTPase5_dom"/>
</dbReference>
<evidence type="ECO:0000259" key="1">
    <source>
        <dbReference type="Pfam" id="PF25199"/>
    </source>
</evidence>
<comment type="caution">
    <text evidence="2">The sequence shown here is derived from an EMBL/GenBank/DDBJ whole genome shotgun (WGS) entry which is preliminary data.</text>
</comment>
<dbReference type="Pfam" id="PF25199">
    <property type="entry name" value="nSTAND_NTPase5"/>
    <property type="match status" value="1"/>
</dbReference>
<name>A0A939KR23_9PROT</name>
<organism evidence="2 3">
    <name type="scientific">Acetobacter garciniae</name>
    <dbReference type="NCBI Taxonomy" id="2817435"/>
    <lineage>
        <taxon>Bacteria</taxon>
        <taxon>Pseudomonadati</taxon>
        <taxon>Pseudomonadota</taxon>
        <taxon>Alphaproteobacteria</taxon>
        <taxon>Acetobacterales</taxon>
        <taxon>Acetobacteraceae</taxon>
        <taxon>Acetobacter</taxon>
    </lineage>
</organism>
<accession>A0A939KR23</accession>
<evidence type="ECO:0000313" key="2">
    <source>
        <dbReference type="EMBL" id="MBO1326187.1"/>
    </source>
</evidence>
<dbReference type="Pfam" id="PF13289">
    <property type="entry name" value="SIR2_2"/>
    <property type="match status" value="1"/>
</dbReference>
<dbReference type="AlphaFoldDB" id="A0A939KR23"/>
<dbReference type="EMBL" id="JAFVMH010000008">
    <property type="protein sequence ID" value="MBO1326187.1"/>
    <property type="molecule type" value="Genomic_DNA"/>
</dbReference>
<proteinExistence type="predicted"/>
<reference evidence="2" key="1">
    <citation type="submission" date="2021-03" db="EMBL/GenBank/DDBJ databases">
        <title>The complete genome sequence of Acetobacter sp. TBRC 12339.</title>
        <authorList>
            <person name="Charoenyingcharoen P."/>
            <person name="Yukphan P."/>
        </authorList>
    </citation>
    <scope>NUCLEOTIDE SEQUENCE</scope>
    <source>
        <strain evidence="2">TBRC 12339</strain>
    </source>
</reference>
<gene>
    <name evidence="2" type="ORF">J2D77_13615</name>
</gene>
<dbReference type="CDD" id="cd01983">
    <property type="entry name" value="SIMIBI"/>
    <property type="match status" value="1"/>
</dbReference>
<dbReference type="RefSeq" id="WP_207846878.1">
    <property type="nucleotide sequence ID" value="NZ_JAFVMH010000008.1"/>
</dbReference>
<keyword evidence="3" id="KW-1185">Reference proteome</keyword>
<dbReference type="SUPFAM" id="SSF52540">
    <property type="entry name" value="P-loop containing nucleoside triphosphate hydrolases"/>
    <property type="match status" value="1"/>
</dbReference>
<feature type="domain" description="Novel STAND NTPase 5" evidence="1">
    <location>
        <begin position="304"/>
        <end position="441"/>
    </location>
</feature>
<protein>
    <submittedName>
        <fullName evidence="2">SIR2 family protein</fullName>
    </submittedName>
</protein>